<dbReference type="HOGENOM" id="CLU_1607082_0_0_2"/>
<evidence type="ECO:0000313" key="4">
    <source>
        <dbReference type="Proteomes" id="UP000002613"/>
    </source>
</evidence>
<accession>D3RZY9</accession>
<sequence>MSEKWELTREELADFVSSLKEEKEAFRTPLEDLMKSDVILAERVNGEIAGICGTIKGRVFPRLYLVVRGEHQGKGVGKKLHLRLKECVEENYFIVKVIVRKNNKRALSLYGDVDYRIVKEDDEFYYMIRMTRYKFFQPIVVLLFRLICRFSFFVKYRLRIFGGNK</sequence>
<keyword evidence="1" id="KW-0472">Membrane</keyword>
<dbReference type="eggNOG" id="arCOG00833">
    <property type="taxonomic scope" value="Archaea"/>
</dbReference>
<dbReference type="KEGG" id="fpl:Ferp_1912"/>
<keyword evidence="1" id="KW-0812">Transmembrane</keyword>
<evidence type="ECO:0000256" key="1">
    <source>
        <dbReference type="SAM" id="Phobius"/>
    </source>
</evidence>
<dbReference type="InterPro" id="IPR000182">
    <property type="entry name" value="GNAT_dom"/>
</dbReference>
<proteinExistence type="predicted"/>
<reference evidence="3 4" key="2">
    <citation type="journal article" date="2011" name="Stand. Genomic Sci.">
        <title>Complete genome sequence of Ferroglobus placidus AEDII12DO.</title>
        <authorList>
            <person name="Anderson I."/>
            <person name="Risso C."/>
            <person name="Holmes D."/>
            <person name="Lucas S."/>
            <person name="Copeland A."/>
            <person name="Lapidus A."/>
            <person name="Cheng J.F."/>
            <person name="Bruce D."/>
            <person name="Goodwin L."/>
            <person name="Pitluck S."/>
            <person name="Saunders E."/>
            <person name="Brettin T."/>
            <person name="Detter J.C."/>
            <person name="Han C."/>
            <person name="Tapia R."/>
            <person name="Larimer F."/>
            <person name="Land M."/>
            <person name="Hauser L."/>
            <person name="Woyke T."/>
            <person name="Lovley D."/>
            <person name="Kyrpides N."/>
            <person name="Ivanova N."/>
        </authorList>
    </citation>
    <scope>NUCLEOTIDE SEQUENCE [LARGE SCALE GENOMIC DNA]</scope>
    <source>
        <strain evidence="4">DSM 10642 / AEDII12DO</strain>
    </source>
</reference>
<dbReference type="GO" id="GO:0016747">
    <property type="term" value="F:acyltransferase activity, transferring groups other than amino-acyl groups"/>
    <property type="evidence" value="ECO:0007669"/>
    <property type="project" value="InterPro"/>
</dbReference>
<name>D3RZY9_FERPA</name>
<dbReference type="Pfam" id="PF13673">
    <property type="entry name" value="Acetyltransf_10"/>
    <property type="match status" value="1"/>
</dbReference>
<keyword evidence="1" id="KW-1133">Transmembrane helix</keyword>
<evidence type="ECO:0000259" key="2">
    <source>
        <dbReference type="PROSITE" id="PS51186"/>
    </source>
</evidence>
<dbReference type="SUPFAM" id="SSF55729">
    <property type="entry name" value="Acyl-CoA N-acyltransferases (Nat)"/>
    <property type="match status" value="1"/>
</dbReference>
<gene>
    <name evidence="3" type="ordered locus">Ferp_1912</name>
</gene>
<feature type="domain" description="N-acetyltransferase" evidence="2">
    <location>
        <begin position="2"/>
        <end position="138"/>
    </location>
</feature>
<dbReference type="PROSITE" id="PS51186">
    <property type="entry name" value="GNAT"/>
    <property type="match status" value="1"/>
</dbReference>
<evidence type="ECO:0000313" key="3">
    <source>
        <dbReference type="EMBL" id="ADC66052.1"/>
    </source>
</evidence>
<dbReference type="GeneID" id="8779443"/>
<dbReference type="STRING" id="589924.Ferp_1912"/>
<feature type="transmembrane region" description="Helical" evidence="1">
    <location>
        <begin position="135"/>
        <end position="154"/>
    </location>
</feature>
<dbReference type="OrthoDB" id="131003at2157"/>
<reference evidence="4" key="1">
    <citation type="submission" date="2010-02" db="EMBL/GenBank/DDBJ databases">
        <title>Complete sequence of Ferroglobus placidus DSM 10642.</title>
        <authorList>
            <consortium name="US DOE Joint Genome Institute"/>
            <person name="Lucas S."/>
            <person name="Copeland A."/>
            <person name="Lapidus A."/>
            <person name="Cheng J.-F."/>
            <person name="Bruce D."/>
            <person name="Goodwin L."/>
            <person name="Pitluck S."/>
            <person name="Saunders E."/>
            <person name="Brettin T."/>
            <person name="Detter J.C."/>
            <person name="Han C."/>
            <person name="Tapia R."/>
            <person name="Larimer F."/>
            <person name="Land M."/>
            <person name="Hauser L."/>
            <person name="Kyrpides N."/>
            <person name="Ivanova N."/>
            <person name="Holmes D."/>
            <person name="Lovley D."/>
            <person name="Kyrpides N."/>
            <person name="Anderson I.J."/>
            <person name="Woyke T."/>
        </authorList>
    </citation>
    <scope>NUCLEOTIDE SEQUENCE [LARGE SCALE GENOMIC DNA]</scope>
    <source>
        <strain evidence="4">DSM 10642 / AEDII12DO</strain>
    </source>
</reference>
<organism evidence="3 4">
    <name type="scientific">Ferroglobus placidus (strain DSM 10642 / AEDII12DO)</name>
    <dbReference type="NCBI Taxonomy" id="589924"/>
    <lineage>
        <taxon>Archaea</taxon>
        <taxon>Methanobacteriati</taxon>
        <taxon>Methanobacteriota</taxon>
        <taxon>Archaeoglobi</taxon>
        <taxon>Archaeoglobales</taxon>
        <taxon>Archaeoglobaceae</taxon>
        <taxon>Ferroglobus</taxon>
    </lineage>
</organism>
<protein>
    <submittedName>
        <fullName evidence="3">GCN5-related N-acetyltransferase</fullName>
    </submittedName>
</protein>
<dbReference type="EMBL" id="CP001899">
    <property type="protein sequence ID" value="ADC66052.1"/>
    <property type="molecule type" value="Genomic_DNA"/>
</dbReference>
<dbReference type="Gene3D" id="3.40.630.30">
    <property type="match status" value="1"/>
</dbReference>
<dbReference type="Proteomes" id="UP000002613">
    <property type="component" value="Chromosome"/>
</dbReference>
<dbReference type="PaxDb" id="589924-Ferp_1912"/>
<dbReference type="AlphaFoldDB" id="D3RZY9"/>
<keyword evidence="3" id="KW-0808">Transferase</keyword>
<dbReference type="InterPro" id="IPR016181">
    <property type="entry name" value="Acyl_CoA_acyltransferase"/>
</dbReference>
<keyword evidence="4" id="KW-1185">Reference proteome</keyword>
<dbReference type="RefSeq" id="WP_012966391.1">
    <property type="nucleotide sequence ID" value="NC_013849.1"/>
</dbReference>